<evidence type="ECO:0000313" key="10">
    <source>
        <dbReference type="Proteomes" id="UP000219573"/>
    </source>
</evidence>
<dbReference type="GO" id="GO:0005886">
    <property type="term" value="C:plasma membrane"/>
    <property type="evidence" value="ECO:0007669"/>
    <property type="project" value="UniProtKB-SubCell"/>
</dbReference>
<comment type="subcellular location">
    <subcellularLocation>
        <location evidence="1 7">Cell membrane</location>
        <topology evidence="1 7">Multi-pass membrane protein</topology>
    </subcellularLocation>
</comment>
<keyword evidence="10" id="KW-1185">Reference proteome</keyword>
<name>A0A285GFZ8_9FIRM</name>
<evidence type="ECO:0000259" key="8">
    <source>
        <dbReference type="PROSITE" id="PS50928"/>
    </source>
</evidence>
<feature type="transmembrane region" description="Helical" evidence="7">
    <location>
        <begin position="199"/>
        <end position="224"/>
    </location>
</feature>
<dbReference type="Gene3D" id="1.10.3720.10">
    <property type="entry name" value="MetI-like"/>
    <property type="match status" value="1"/>
</dbReference>
<feature type="transmembrane region" description="Helical" evidence="7">
    <location>
        <begin position="75"/>
        <end position="101"/>
    </location>
</feature>
<protein>
    <submittedName>
        <fullName evidence="9">Molybdate transport system permease protein</fullName>
    </submittedName>
</protein>
<sequence length="283" mass="31069">MANDLIYQEVQGCNERADIFKLPGSKKVDLTKILIWGIMIFNVVFITLIILSLFLKSSIGDVISVVKDLNTLKAIKITISSIFCSAIMTIIIGVPFAYVMAQKQGKVYRIINMILNLPLVMPPTVAGLALLMAFGRRGAFANVIRVFGFDIPFSFVALIIVQVFVMLPLFTQALRSGFEAINQDIKEAAMVFGAGEKELLFLIYLPLSIRAFMTGLIMACLRAAGEFGATMMFAGNLSGKTQTLSTAIYTLSQRDLGQSISLAVVLILIFLLPLLVLELKLKE</sequence>
<gene>
    <name evidence="9" type="ORF">SAMN06265827_10755</name>
</gene>
<feature type="domain" description="ABC transmembrane type-1" evidence="8">
    <location>
        <begin position="75"/>
        <end position="277"/>
    </location>
</feature>
<dbReference type="InterPro" id="IPR035906">
    <property type="entry name" value="MetI-like_sf"/>
</dbReference>
<feature type="transmembrane region" description="Helical" evidence="7">
    <location>
        <begin position="113"/>
        <end position="135"/>
    </location>
</feature>
<dbReference type="AlphaFoldDB" id="A0A285GFZ8"/>
<dbReference type="OrthoDB" id="57323at2"/>
<accession>A0A285GFZ8</accession>
<organism evidence="9 10">
    <name type="scientific">Orenia metallireducens</name>
    <dbReference type="NCBI Taxonomy" id="1413210"/>
    <lineage>
        <taxon>Bacteria</taxon>
        <taxon>Bacillati</taxon>
        <taxon>Bacillota</taxon>
        <taxon>Clostridia</taxon>
        <taxon>Halanaerobiales</taxon>
        <taxon>Halobacteroidaceae</taxon>
        <taxon>Orenia</taxon>
    </lineage>
</organism>
<keyword evidence="4 7" id="KW-0812">Transmembrane</keyword>
<dbReference type="STRING" id="1413210.U472_07235"/>
<dbReference type="EMBL" id="OBDZ01000007">
    <property type="protein sequence ID" value="SNY22385.1"/>
    <property type="molecule type" value="Genomic_DNA"/>
</dbReference>
<dbReference type="CDD" id="cd06261">
    <property type="entry name" value="TM_PBP2"/>
    <property type="match status" value="1"/>
</dbReference>
<proteinExistence type="inferred from homology"/>
<keyword evidence="2 7" id="KW-0813">Transport</keyword>
<evidence type="ECO:0000256" key="6">
    <source>
        <dbReference type="ARBA" id="ARBA00023136"/>
    </source>
</evidence>
<dbReference type="InterPro" id="IPR000515">
    <property type="entry name" value="MetI-like"/>
</dbReference>
<evidence type="ECO:0000313" key="9">
    <source>
        <dbReference type="EMBL" id="SNY22385.1"/>
    </source>
</evidence>
<keyword evidence="3" id="KW-1003">Cell membrane</keyword>
<dbReference type="PROSITE" id="PS50928">
    <property type="entry name" value="ABC_TM1"/>
    <property type="match status" value="1"/>
</dbReference>
<feature type="transmembrane region" description="Helical" evidence="7">
    <location>
        <begin position="155"/>
        <end position="178"/>
    </location>
</feature>
<comment type="similarity">
    <text evidence="7">Belongs to the binding-protein-dependent transport system permease family.</text>
</comment>
<evidence type="ECO:0000256" key="1">
    <source>
        <dbReference type="ARBA" id="ARBA00004651"/>
    </source>
</evidence>
<feature type="transmembrane region" description="Helical" evidence="7">
    <location>
        <begin position="259"/>
        <end position="277"/>
    </location>
</feature>
<dbReference type="SUPFAM" id="SSF161098">
    <property type="entry name" value="MetI-like"/>
    <property type="match status" value="1"/>
</dbReference>
<feature type="transmembrane region" description="Helical" evidence="7">
    <location>
        <begin position="33"/>
        <end position="55"/>
    </location>
</feature>
<keyword evidence="6 7" id="KW-0472">Membrane</keyword>
<dbReference type="RefSeq" id="WP_097017244.1">
    <property type="nucleotide sequence ID" value="NZ_OBDZ01000007.1"/>
</dbReference>
<reference evidence="10" key="1">
    <citation type="submission" date="2017-09" db="EMBL/GenBank/DDBJ databases">
        <authorList>
            <person name="Varghese N."/>
            <person name="Submissions S."/>
        </authorList>
    </citation>
    <scope>NUCLEOTIDE SEQUENCE [LARGE SCALE GENOMIC DNA]</scope>
    <source>
        <strain evidence="10">MSL47</strain>
    </source>
</reference>
<dbReference type="PANTHER" id="PTHR30183">
    <property type="entry name" value="MOLYBDENUM TRANSPORT SYSTEM PERMEASE PROTEIN MODB"/>
    <property type="match status" value="1"/>
</dbReference>
<evidence type="ECO:0000256" key="2">
    <source>
        <dbReference type="ARBA" id="ARBA00022448"/>
    </source>
</evidence>
<evidence type="ECO:0000256" key="4">
    <source>
        <dbReference type="ARBA" id="ARBA00022692"/>
    </source>
</evidence>
<evidence type="ECO:0000256" key="7">
    <source>
        <dbReference type="RuleBase" id="RU363032"/>
    </source>
</evidence>
<evidence type="ECO:0000256" key="3">
    <source>
        <dbReference type="ARBA" id="ARBA00022475"/>
    </source>
</evidence>
<dbReference type="Pfam" id="PF00528">
    <property type="entry name" value="BPD_transp_1"/>
    <property type="match status" value="1"/>
</dbReference>
<keyword evidence="5 7" id="KW-1133">Transmembrane helix</keyword>
<dbReference type="Proteomes" id="UP000219573">
    <property type="component" value="Unassembled WGS sequence"/>
</dbReference>
<dbReference type="PANTHER" id="PTHR30183:SF3">
    <property type="entry name" value="MOLYBDENUM TRANSPORT SYSTEM PERMEASE PROTEIN MODB"/>
    <property type="match status" value="1"/>
</dbReference>
<evidence type="ECO:0000256" key="5">
    <source>
        <dbReference type="ARBA" id="ARBA00022989"/>
    </source>
</evidence>
<dbReference type="GO" id="GO:0055085">
    <property type="term" value="P:transmembrane transport"/>
    <property type="evidence" value="ECO:0007669"/>
    <property type="project" value="InterPro"/>
</dbReference>